<name>A0A3G2E3Z2_9BURK</name>
<dbReference type="Gene3D" id="3.40.50.1980">
    <property type="entry name" value="Nitrogenase molybdenum iron protein domain"/>
    <property type="match status" value="2"/>
</dbReference>
<evidence type="ECO:0000259" key="1">
    <source>
        <dbReference type="PROSITE" id="PS50983"/>
    </source>
</evidence>
<feature type="domain" description="Fe/B12 periplasmic-binding" evidence="1">
    <location>
        <begin position="6"/>
        <end position="261"/>
    </location>
</feature>
<dbReference type="PANTHER" id="PTHR30535">
    <property type="entry name" value="VITAMIN B12-BINDING PROTEIN"/>
    <property type="match status" value="1"/>
</dbReference>
<reference evidence="2 3" key="1">
    <citation type="submission" date="2018-10" db="EMBL/GenBank/DDBJ databases">
        <title>Effects of UV and annual dynamics of microbial communities in freshwater RAS systems.</title>
        <authorList>
            <person name="Bekkelund A.K."/>
            <person name="Hansen B.R."/>
            <person name="Stokken H."/>
            <person name="Eriksen B.F."/>
            <person name="Kashulin N.A."/>
        </authorList>
    </citation>
    <scope>NUCLEOTIDE SEQUENCE [LARGE SCALE GENOMIC DNA]</scope>
    <source>
        <strain evidence="2 3">BHSEK</strain>
    </source>
</reference>
<evidence type="ECO:0000313" key="2">
    <source>
        <dbReference type="EMBL" id="AYM74831.1"/>
    </source>
</evidence>
<dbReference type="PANTHER" id="PTHR30535:SF34">
    <property type="entry name" value="MOLYBDATE-BINDING PROTEIN MOLA"/>
    <property type="match status" value="1"/>
</dbReference>
<evidence type="ECO:0000313" key="3">
    <source>
        <dbReference type="Proteomes" id="UP000279594"/>
    </source>
</evidence>
<protein>
    <submittedName>
        <fullName evidence="2">Cobalamin-binding protein</fullName>
    </submittedName>
</protein>
<dbReference type="InterPro" id="IPR050902">
    <property type="entry name" value="ABC_Transporter_SBP"/>
</dbReference>
<keyword evidence="3" id="KW-1185">Reference proteome</keyword>
<organism evidence="2 3">
    <name type="scientific">Janthinobacterium agaricidamnosum</name>
    <dbReference type="NCBI Taxonomy" id="55508"/>
    <lineage>
        <taxon>Bacteria</taxon>
        <taxon>Pseudomonadati</taxon>
        <taxon>Pseudomonadota</taxon>
        <taxon>Betaproteobacteria</taxon>
        <taxon>Burkholderiales</taxon>
        <taxon>Oxalobacteraceae</taxon>
        <taxon>Janthinobacterium</taxon>
    </lineage>
</organism>
<dbReference type="SUPFAM" id="SSF53807">
    <property type="entry name" value="Helical backbone' metal receptor"/>
    <property type="match status" value="1"/>
</dbReference>
<gene>
    <name evidence="2" type="ORF">D9M09_02680</name>
</gene>
<dbReference type="InterPro" id="IPR002491">
    <property type="entry name" value="ABC_transptr_periplasmic_BD"/>
</dbReference>
<sequence length="268" mass="29488">MSHYQRIACLSTEAVETLYALGAEDVIAGISGFTVRPPRAREEKTRISGFSSTNLERILAVEPDLVIGFCDMQADICRDLVKAGIEVHQFNQRTVDGILRMIAVLAALVQREEAGKLLIASLRADIAAAQARAMSWTRKPVIYFEEWNDPLMSGIGWAAELIEIAGGTDAFPELSRQPGAKERIIADSRDVVARAPDIILASWCGKKFQPTQLAARPGWDAIPAVKNQMLFEIKSPDILSPGPAAITEGLRQISDIIARWQHLQEQQT</sequence>
<dbReference type="AlphaFoldDB" id="A0A3G2E3Z2"/>
<dbReference type="PROSITE" id="PS50983">
    <property type="entry name" value="FE_B12_PBP"/>
    <property type="match status" value="1"/>
</dbReference>
<dbReference type="GO" id="GO:0071281">
    <property type="term" value="P:cellular response to iron ion"/>
    <property type="evidence" value="ECO:0007669"/>
    <property type="project" value="TreeGrafter"/>
</dbReference>
<dbReference type="EMBL" id="CP033019">
    <property type="protein sequence ID" value="AYM74831.1"/>
    <property type="molecule type" value="Genomic_DNA"/>
</dbReference>
<dbReference type="Pfam" id="PF01497">
    <property type="entry name" value="Peripla_BP_2"/>
    <property type="match status" value="1"/>
</dbReference>
<dbReference type="RefSeq" id="WP_121668514.1">
    <property type="nucleotide sequence ID" value="NZ_CP033019.1"/>
</dbReference>
<dbReference type="Proteomes" id="UP000279594">
    <property type="component" value="Chromosome"/>
</dbReference>
<accession>A0A3G2E3Z2</accession>
<proteinExistence type="predicted"/>